<dbReference type="RefSeq" id="WP_273912622.1">
    <property type="nucleotide sequence ID" value="NZ_JAMDGX010000065.1"/>
</dbReference>
<accession>A0ABT5NM95</accession>
<proteinExistence type="predicted"/>
<gene>
    <name evidence="1" type="ORF">M5G11_00675</name>
</gene>
<dbReference type="Proteomes" id="UP001148203">
    <property type="component" value="Unassembled WGS sequence"/>
</dbReference>
<evidence type="ECO:0000313" key="1">
    <source>
        <dbReference type="EMBL" id="MDD0989050.1"/>
    </source>
</evidence>
<comment type="caution">
    <text evidence="1">The sequence shown here is derived from an EMBL/GenBank/DDBJ whole genome shotgun (WGS) entry which is preliminary data.</text>
</comment>
<keyword evidence="2" id="KW-1185">Reference proteome</keyword>
<reference evidence="1 2" key="1">
    <citation type="submission" date="2022-05" db="EMBL/GenBank/DDBJ databases">
        <title>Novel Pseudomonas spp. Isolated from a Rainbow Trout Aquaculture Facility.</title>
        <authorList>
            <person name="Testerman T."/>
            <person name="Graf J."/>
        </authorList>
    </citation>
    <scope>NUCLEOTIDE SEQUENCE [LARGE SCALE GENOMIC DNA]</scope>
    <source>
        <strain evidence="1 2">ID681</strain>
    </source>
</reference>
<organism evidence="1 2">
    <name type="scientific">Pseudomonas fontis</name>
    <dbReference type="NCBI Taxonomy" id="2942633"/>
    <lineage>
        <taxon>Bacteria</taxon>
        <taxon>Pseudomonadati</taxon>
        <taxon>Pseudomonadota</taxon>
        <taxon>Gammaproteobacteria</taxon>
        <taxon>Pseudomonadales</taxon>
        <taxon>Pseudomonadaceae</taxon>
        <taxon>Pseudomonas</taxon>
    </lineage>
</organism>
<name>A0ABT5NM95_9PSED</name>
<protein>
    <submittedName>
        <fullName evidence="1">Uncharacterized protein</fullName>
    </submittedName>
</protein>
<evidence type="ECO:0000313" key="2">
    <source>
        <dbReference type="Proteomes" id="UP001148203"/>
    </source>
</evidence>
<dbReference type="EMBL" id="JAMDGY010000005">
    <property type="protein sequence ID" value="MDD0989050.1"/>
    <property type="molecule type" value="Genomic_DNA"/>
</dbReference>
<sequence>MATHELIPSVLFKLNENQVALAGAVEALSKWVEQHGSTDVAQSVRVALSTVDNNLEHITRGIAELMND</sequence>